<evidence type="ECO:0000313" key="1">
    <source>
        <dbReference type="EMBL" id="PZN77301.1"/>
    </source>
</evidence>
<organism evidence="1 2">
    <name type="scientific">Candidatus Methylumidiphilus alinenensis</name>
    <dbReference type="NCBI Taxonomy" id="2202197"/>
    <lineage>
        <taxon>Bacteria</taxon>
        <taxon>Pseudomonadati</taxon>
        <taxon>Pseudomonadota</taxon>
        <taxon>Gammaproteobacteria</taxon>
        <taxon>Methylococcales</taxon>
        <taxon>Candidatus Methylumidiphilus</taxon>
    </lineage>
</organism>
<dbReference type="Proteomes" id="UP000249396">
    <property type="component" value="Unassembled WGS sequence"/>
</dbReference>
<accession>A0A2W4QYX9</accession>
<dbReference type="AlphaFoldDB" id="A0A2W4QYX9"/>
<reference evidence="1 2" key="1">
    <citation type="journal article" date="2018" name="Aquat. Microb. Ecol.">
        <title>Gammaproteobacterial methanotrophs dominate.</title>
        <authorList>
            <person name="Rissanen A.J."/>
            <person name="Saarenheimo J."/>
            <person name="Tiirola M."/>
            <person name="Peura S."/>
            <person name="Aalto S.L."/>
            <person name="Karvinen A."/>
            <person name="Nykanen H."/>
        </authorList>
    </citation>
    <scope>NUCLEOTIDE SEQUENCE [LARGE SCALE GENOMIC DNA]</scope>
    <source>
        <strain evidence="1">AMbin10</strain>
    </source>
</reference>
<protein>
    <submittedName>
        <fullName evidence="1">Uncharacterized protein</fullName>
    </submittedName>
</protein>
<comment type="caution">
    <text evidence="1">The sequence shown here is derived from an EMBL/GenBank/DDBJ whole genome shotgun (WGS) entry which is preliminary data.</text>
</comment>
<sequence>MINQFGPFGAKRRGLNEEIFRGYAPHPTAMLLTQVFLVVPSGIAGTQRLWRAVYIHLPVFWIPTIPAGTTIFNLITAVRKGAMKNILEID</sequence>
<name>A0A2W4QYX9_9GAMM</name>
<dbReference type="EMBL" id="QJPH01000339">
    <property type="protein sequence ID" value="PZN77301.1"/>
    <property type="molecule type" value="Genomic_DNA"/>
</dbReference>
<evidence type="ECO:0000313" key="2">
    <source>
        <dbReference type="Proteomes" id="UP000249396"/>
    </source>
</evidence>
<proteinExistence type="predicted"/>
<gene>
    <name evidence="1" type="ORF">DM484_15050</name>
</gene>